<dbReference type="OrthoDB" id="369102at2"/>
<gene>
    <name evidence="1" type="ORF">EXM22_14600</name>
</gene>
<dbReference type="AlphaFoldDB" id="A0A5C1QN96"/>
<protein>
    <submittedName>
        <fullName evidence="1">DUF4194 domain-containing protein</fullName>
    </submittedName>
</protein>
<proteinExistence type="predicted"/>
<dbReference type="KEGG" id="ock:EXM22_14600"/>
<name>A0A5C1QN96_9SPIO</name>
<evidence type="ECO:0000313" key="2">
    <source>
        <dbReference type="Proteomes" id="UP000324209"/>
    </source>
</evidence>
<organism evidence="1 2">
    <name type="scientific">Oceanispirochaeta crateris</name>
    <dbReference type="NCBI Taxonomy" id="2518645"/>
    <lineage>
        <taxon>Bacteria</taxon>
        <taxon>Pseudomonadati</taxon>
        <taxon>Spirochaetota</taxon>
        <taxon>Spirochaetia</taxon>
        <taxon>Spirochaetales</taxon>
        <taxon>Spirochaetaceae</taxon>
        <taxon>Oceanispirochaeta</taxon>
    </lineage>
</organism>
<reference evidence="1 2" key="1">
    <citation type="submission" date="2019-02" db="EMBL/GenBank/DDBJ databases">
        <title>Complete Genome Sequence and Methylome Analysis of free living Spirochaetas.</title>
        <authorList>
            <person name="Fomenkov A."/>
            <person name="Dubinina G."/>
            <person name="Leshcheva N."/>
            <person name="Mikheeva N."/>
            <person name="Grabovich M."/>
            <person name="Vincze T."/>
            <person name="Roberts R.J."/>
        </authorList>
    </citation>
    <scope>NUCLEOTIDE SEQUENCE [LARGE SCALE GENOMIC DNA]</scope>
    <source>
        <strain evidence="1 2">K2</strain>
    </source>
</reference>
<dbReference type="Proteomes" id="UP000324209">
    <property type="component" value="Chromosome"/>
</dbReference>
<dbReference type="Pfam" id="PF13835">
    <property type="entry name" value="DUF4194"/>
    <property type="match status" value="1"/>
</dbReference>
<evidence type="ECO:0000313" key="1">
    <source>
        <dbReference type="EMBL" id="QEN09151.1"/>
    </source>
</evidence>
<dbReference type="RefSeq" id="WP_149487227.1">
    <property type="nucleotide sequence ID" value="NZ_CP036150.1"/>
</dbReference>
<sequence length="198" mass="23362">MSSSNIHKDFSLVLVSLLRGVVYREDHPIRWQILMEQQAELRDYLSRMGLEAVIYEDEGYAFLRNQIVDDQDEAYEIPRLISRRALSYPVSLLLALLRRSMAEHDASSSEVRIILDRQDILDMVSVYFSKGNNEVQYVKKIDSYLNRIQEMGFIRFIGENKEKIEIKRILKAFVDAQWLNEFDAKLAEYREYGKRRDG</sequence>
<accession>A0A5C1QN96</accession>
<keyword evidence="2" id="KW-1185">Reference proteome</keyword>
<dbReference type="InterPro" id="IPR025449">
    <property type="entry name" value="JetB"/>
</dbReference>
<dbReference type="EMBL" id="CP036150">
    <property type="protein sequence ID" value="QEN09151.1"/>
    <property type="molecule type" value="Genomic_DNA"/>
</dbReference>